<evidence type="ECO:0000313" key="2">
    <source>
        <dbReference type="EMBL" id="KDQ56257.1"/>
    </source>
</evidence>
<reference evidence="3" key="1">
    <citation type="journal article" date="2014" name="Proc. Natl. Acad. Sci. U.S.A.">
        <title>Extensive sampling of basidiomycete genomes demonstrates inadequacy of the white-rot/brown-rot paradigm for wood decay fungi.</title>
        <authorList>
            <person name="Riley R."/>
            <person name="Salamov A.A."/>
            <person name="Brown D.W."/>
            <person name="Nagy L.G."/>
            <person name="Floudas D."/>
            <person name="Held B.W."/>
            <person name="Levasseur A."/>
            <person name="Lombard V."/>
            <person name="Morin E."/>
            <person name="Otillar R."/>
            <person name="Lindquist E.A."/>
            <person name="Sun H."/>
            <person name="LaButti K.M."/>
            <person name="Schmutz J."/>
            <person name="Jabbour D."/>
            <person name="Luo H."/>
            <person name="Baker S.E."/>
            <person name="Pisabarro A.G."/>
            <person name="Walton J.D."/>
            <person name="Blanchette R.A."/>
            <person name="Henrissat B."/>
            <person name="Martin F."/>
            <person name="Cullen D."/>
            <person name="Hibbett D.S."/>
            <person name="Grigoriev I.V."/>
        </authorList>
    </citation>
    <scope>NUCLEOTIDE SEQUENCE [LARGE SCALE GENOMIC DNA]</scope>
    <source>
        <strain evidence="3">MUCL 33604</strain>
    </source>
</reference>
<keyword evidence="3" id="KW-1185">Reference proteome</keyword>
<feature type="signal peptide" evidence="1">
    <location>
        <begin position="1"/>
        <end position="24"/>
    </location>
</feature>
<gene>
    <name evidence="2" type="ORF">JAAARDRAFT_194919</name>
</gene>
<proteinExistence type="predicted"/>
<name>A0A067PYA1_9AGAM</name>
<organism evidence="2 3">
    <name type="scientific">Jaapia argillacea MUCL 33604</name>
    <dbReference type="NCBI Taxonomy" id="933084"/>
    <lineage>
        <taxon>Eukaryota</taxon>
        <taxon>Fungi</taxon>
        <taxon>Dikarya</taxon>
        <taxon>Basidiomycota</taxon>
        <taxon>Agaricomycotina</taxon>
        <taxon>Agaricomycetes</taxon>
        <taxon>Agaricomycetidae</taxon>
        <taxon>Jaapiales</taxon>
        <taxon>Jaapiaceae</taxon>
        <taxon>Jaapia</taxon>
    </lineage>
</organism>
<dbReference type="InParanoid" id="A0A067PYA1"/>
<accession>A0A067PYA1</accession>
<dbReference type="EMBL" id="KL197722">
    <property type="protein sequence ID" value="KDQ56257.1"/>
    <property type="molecule type" value="Genomic_DNA"/>
</dbReference>
<dbReference type="HOGENOM" id="CLU_2527770_0_0_1"/>
<dbReference type="Proteomes" id="UP000027265">
    <property type="component" value="Unassembled WGS sequence"/>
</dbReference>
<feature type="chain" id="PRO_5001643589" evidence="1">
    <location>
        <begin position="25"/>
        <end position="93"/>
    </location>
</feature>
<keyword evidence="1" id="KW-0732">Signal</keyword>
<evidence type="ECO:0000313" key="3">
    <source>
        <dbReference type="Proteomes" id="UP000027265"/>
    </source>
</evidence>
<dbReference type="AlphaFoldDB" id="A0A067PYA1"/>
<evidence type="ECO:0000256" key="1">
    <source>
        <dbReference type="SAM" id="SignalP"/>
    </source>
</evidence>
<protein>
    <submittedName>
        <fullName evidence="2">Uncharacterized protein</fullName>
    </submittedName>
</protein>
<sequence>MQSNIFLTLFAIFAFFALALPSFAAPMPAAAVVEAQEKRICQYTCTRDAEASAEPGSNVELLGRDAQPASDSELAAREALASPLDVVAMNERL</sequence>